<comment type="cofactor">
    <cofactor evidence="1">
        <name>heme b</name>
        <dbReference type="ChEBI" id="CHEBI:60344"/>
    </cofactor>
</comment>
<name>A0A4P6WPW7_9ENTR</name>
<evidence type="ECO:0000256" key="1">
    <source>
        <dbReference type="ARBA" id="ARBA00001970"/>
    </source>
</evidence>
<keyword evidence="3" id="KW-0479">Metal-binding</keyword>
<dbReference type="Proteomes" id="UP000293850">
    <property type="component" value="Chromosome"/>
</dbReference>
<protein>
    <recommendedName>
        <fullName evidence="8">Peroxidase</fullName>
    </recommendedName>
</protein>
<keyword evidence="7" id="KW-1185">Reference proteome</keyword>
<evidence type="ECO:0000313" key="6">
    <source>
        <dbReference type="EMBL" id="QBM23902.1"/>
    </source>
</evidence>
<gene>
    <name evidence="6" type="ORF">E1B03_16285</name>
</gene>
<dbReference type="PANTHER" id="PTHR30521">
    <property type="entry name" value="DEFERROCHELATASE/PEROXIDASE"/>
    <property type="match status" value="1"/>
</dbReference>
<evidence type="ECO:0000313" key="7">
    <source>
        <dbReference type="Proteomes" id="UP000293850"/>
    </source>
</evidence>
<keyword evidence="5" id="KW-0408">Iron</keyword>
<dbReference type="PROSITE" id="PS51404">
    <property type="entry name" value="DYP_PEROXIDASE"/>
    <property type="match status" value="1"/>
</dbReference>
<dbReference type="KEGG" id="cars:E1B03_16285"/>
<evidence type="ECO:0008006" key="8">
    <source>
        <dbReference type="Google" id="ProtNLM"/>
    </source>
</evidence>
<dbReference type="PANTHER" id="PTHR30521:SF0">
    <property type="entry name" value="DYP-TYPE PEROXIDASE FAMILY PROTEIN"/>
    <property type="match status" value="1"/>
</dbReference>
<dbReference type="GO" id="GO:0005829">
    <property type="term" value="C:cytosol"/>
    <property type="evidence" value="ECO:0007669"/>
    <property type="project" value="TreeGrafter"/>
</dbReference>
<dbReference type="InterPro" id="IPR011008">
    <property type="entry name" value="Dimeric_a/b-barrel"/>
</dbReference>
<dbReference type="EMBL" id="CP037864">
    <property type="protein sequence ID" value="QBM23902.1"/>
    <property type="molecule type" value="Genomic_DNA"/>
</dbReference>
<reference evidence="6 7" key="1">
    <citation type="submission" date="2019-03" db="EMBL/GenBank/DDBJ databases">
        <title>Complete genome sequence of an arsenate-respiring bacteria, Citrobacter sp. LY-1.</title>
        <authorList>
            <person name="Wang H."/>
            <person name="Liu Y."/>
            <person name="Li Q."/>
            <person name="Huang J."/>
        </authorList>
    </citation>
    <scope>NUCLEOTIDE SEQUENCE [LARGE SCALE GENOMIC DNA]</scope>
    <source>
        <strain evidence="6 7">LY-1</strain>
    </source>
</reference>
<dbReference type="GO" id="GO:0004601">
    <property type="term" value="F:peroxidase activity"/>
    <property type="evidence" value="ECO:0007669"/>
    <property type="project" value="UniProtKB-KW"/>
</dbReference>
<evidence type="ECO:0000256" key="5">
    <source>
        <dbReference type="ARBA" id="ARBA00023004"/>
    </source>
</evidence>
<dbReference type="AlphaFoldDB" id="A0A4P6WPW7"/>
<keyword evidence="4" id="KW-0560">Oxidoreductase</keyword>
<evidence type="ECO:0000256" key="3">
    <source>
        <dbReference type="ARBA" id="ARBA00022723"/>
    </source>
</evidence>
<organism evidence="6 7">
    <name type="scientific">Citrobacter arsenatis</name>
    <dbReference type="NCBI Taxonomy" id="2546350"/>
    <lineage>
        <taxon>Bacteria</taxon>
        <taxon>Pseudomonadati</taxon>
        <taxon>Pseudomonadota</taxon>
        <taxon>Gammaproteobacteria</taxon>
        <taxon>Enterobacterales</taxon>
        <taxon>Enterobacteriaceae</taxon>
        <taxon>Citrobacter</taxon>
    </lineage>
</organism>
<sequence length="537" mass="59144">MDKRPLTDDARDSESWALAPPHNKNVQGLVVSGFAKQPSARALFLEFNFDKDHKGCGWLKALTSIAPITDADGPDPRCAALGFTWSGLSKMGLDAHSLDSFDRPFKEGMFQEDRLRRLGDRRGNTWSKTVIDGGPQWSGNTPLDAAAHDTTARPFHTTTDAHTNVAITTEITVHALLLLYADNETDVDEWTSQVTQCLAPYRVTVVRKLPLTRTRPSDGIEREHFGFADGISQPIPFEKDVVTLSQTLAQRHNSVHLVPLGEILMGHPNGHGELATGPVVPGKSANVSGCDPETLRPHPRGEGFLDFGFNGSYMVVRELKQDVAQFWNSMDECADALNKSVNAGTPPVNADWVASRVMGRDRNGHLLCPGGVLPADTSGRPDNAFRFFDRDKMGYGCPLGSHVRRGNPRDGLAPSAKDKDLLLSAANHHRILRRGRKYGPEVTDPRCADPGDRGLLFICLNTDIGRQFEFIQQTWILNPNFAVLHNETDPLLGPCGAFTIPDAHLRKIIQVKSYVQMVGGEYFFLPSIAALRYLETL</sequence>
<accession>A0A4P6WPW7</accession>
<evidence type="ECO:0000256" key="4">
    <source>
        <dbReference type="ARBA" id="ARBA00023002"/>
    </source>
</evidence>
<dbReference type="SUPFAM" id="SSF54909">
    <property type="entry name" value="Dimeric alpha+beta barrel"/>
    <property type="match status" value="1"/>
</dbReference>
<proteinExistence type="predicted"/>
<evidence type="ECO:0000256" key="2">
    <source>
        <dbReference type="ARBA" id="ARBA00022559"/>
    </source>
</evidence>
<dbReference type="GO" id="GO:0046872">
    <property type="term" value="F:metal ion binding"/>
    <property type="evidence" value="ECO:0007669"/>
    <property type="project" value="UniProtKB-KW"/>
</dbReference>
<keyword evidence="2" id="KW-0575">Peroxidase</keyword>
<dbReference type="GO" id="GO:0020037">
    <property type="term" value="F:heme binding"/>
    <property type="evidence" value="ECO:0007669"/>
    <property type="project" value="InterPro"/>
</dbReference>
<dbReference type="RefSeq" id="WP_133086574.1">
    <property type="nucleotide sequence ID" value="NZ_CP037864.1"/>
</dbReference>
<dbReference type="InterPro" id="IPR006314">
    <property type="entry name" value="Dyp_peroxidase"/>
</dbReference>